<dbReference type="EMBL" id="BLXT01000624">
    <property type="protein sequence ID" value="GFN78986.1"/>
    <property type="molecule type" value="Genomic_DNA"/>
</dbReference>
<reference evidence="2 3" key="1">
    <citation type="journal article" date="2021" name="Elife">
        <title>Chloroplast acquisition without the gene transfer in kleptoplastic sea slugs, Plakobranchus ocellatus.</title>
        <authorList>
            <person name="Maeda T."/>
            <person name="Takahashi S."/>
            <person name="Yoshida T."/>
            <person name="Shimamura S."/>
            <person name="Takaki Y."/>
            <person name="Nagai Y."/>
            <person name="Toyoda A."/>
            <person name="Suzuki Y."/>
            <person name="Arimoto A."/>
            <person name="Ishii H."/>
            <person name="Satoh N."/>
            <person name="Nishiyama T."/>
            <person name="Hasebe M."/>
            <person name="Maruyama T."/>
            <person name="Minagawa J."/>
            <person name="Obokata J."/>
            <person name="Shigenobu S."/>
        </authorList>
    </citation>
    <scope>NUCLEOTIDE SEQUENCE [LARGE SCALE GENOMIC DNA]</scope>
</reference>
<dbReference type="PROSITE" id="PS50041">
    <property type="entry name" value="C_TYPE_LECTIN_2"/>
    <property type="match status" value="1"/>
</dbReference>
<dbReference type="InterPro" id="IPR016187">
    <property type="entry name" value="CTDL_fold"/>
</dbReference>
<name>A0AAV3Y934_9GAST</name>
<dbReference type="Proteomes" id="UP000735302">
    <property type="component" value="Unassembled WGS sequence"/>
</dbReference>
<dbReference type="Gene3D" id="3.10.100.10">
    <property type="entry name" value="Mannose-Binding Protein A, subunit A"/>
    <property type="match status" value="1"/>
</dbReference>
<evidence type="ECO:0000259" key="1">
    <source>
        <dbReference type="PROSITE" id="PS50041"/>
    </source>
</evidence>
<dbReference type="InterPro" id="IPR016186">
    <property type="entry name" value="C-type_lectin-like/link_sf"/>
</dbReference>
<feature type="domain" description="C-type lectin" evidence="1">
    <location>
        <begin position="31"/>
        <end position="94"/>
    </location>
</feature>
<sequence length="96" mass="11178">MPVVKKLARTLCKLTISRNTDLLQGSCFGPYFTGITDEGSEGRYYNFNDKSPAKYLKWRWFQSDNWWGKEHCVDIWVNNLNDVKCGRKGRHICEAA</sequence>
<comment type="caution">
    <text evidence="2">The sequence shown here is derived from an EMBL/GenBank/DDBJ whole genome shotgun (WGS) entry which is preliminary data.</text>
</comment>
<evidence type="ECO:0000313" key="2">
    <source>
        <dbReference type="EMBL" id="GFN78986.1"/>
    </source>
</evidence>
<protein>
    <recommendedName>
        <fullName evidence="1">C-type lectin domain-containing protein</fullName>
    </recommendedName>
</protein>
<accession>A0AAV3Y934</accession>
<gene>
    <name evidence="2" type="ORF">PoB_000549200</name>
</gene>
<organism evidence="2 3">
    <name type="scientific">Plakobranchus ocellatus</name>
    <dbReference type="NCBI Taxonomy" id="259542"/>
    <lineage>
        <taxon>Eukaryota</taxon>
        <taxon>Metazoa</taxon>
        <taxon>Spiralia</taxon>
        <taxon>Lophotrochozoa</taxon>
        <taxon>Mollusca</taxon>
        <taxon>Gastropoda</taxon>
        <taxon>Heterobranchia</taxon>
        <taxon>Euthyneura</taxon>
        <taxon>Panpulmonata</taxon>
        <taxon>Sacoglossa</taxon>
        <taxon>Placobranchoidea</taxon>
        <taxon>Plakobranchidae</taxon>
        <taxon>Plakobranchus</taxon>
    </lineage>
</organism>
<dbReference type="AlphaFoldDB" id="A0AAV3Y934"/>
<dbReference type="SUPFAM" id="SSF56436">
    <property type="entry name" value="C-type lectin-like"/>
    <property type="match status" value="1"/>
</dbReference>
<dbReference type="InterPro" id="IPR001304">
    <property type="entry name" value="C-type_lectin-like"/>
</dbReference>
<evidence type="ECO:0000313" key="3">
    <source>
        <dbReference type="Proteomes" id="UP000735302"/>
    </source>
</evidence>
<keyword evidence="3" id="KW-1185">Reference proteome</keyword>
<proteinExistence type="predicted"/>